<evidence type="ECO:0000313" key="2">
    <source>
        <dbReference type="EMBL" id="ADK87183.1"/>
    </source>
</evidence>
<proteinExistence type="predicted"/>
<name>A0A0H3DNB2_MYCPB</name>
<protein>
    <submittedName>
        <fullName evidence="2">Uncharacterized protein</fullName>
    </submittedName>
</protein>
<dbReference type="PATRIC" id="fig|722438.3.peg.129"/>
<dbReference type="GeneID" id="66609230"/>
<dbReference type="EMBL" id="CP002077">
    <property type="protein sequence ID" value="ADK87183.1"/>
    <property type="molecule type" value="Genomic_DNA"/>
</dbReference>
<accession>A0A0H3DNB2</accession>
<dbReference type="HOGENOM" id="CLU_2035480_0_0_14"/>
<organism evidence="2 3">
    <name type="scientific">Mycoplasmoides pneumoniae (strain ATCC 15531 / DSM 23978 / CIP 103766 / NBRC 14401 / NCTC 10119 / FH)</name>
    <name type="common">Mycoplasma pneumoniae</name>
    <dbReference type="NCBI Taxonomy" id="722438"/>
    <lineage>
        <taxon>Bacteria</taxon>
        <taxon>Bacillati</taxon>
        <taxon>Mycoplasmatota</taxon>
        <taxon>Mycoplasmoidales</taxon>
        <taxon>Mycoplasmoidaceae</taxon>
        <taxon>Mycoplasmoides</taxon>
    </lineage>
</organism>
<dbReference type="PaxDb" id="722438-MPNE_0138"/>
<dbReference type="KEGG" id="mpj:MPNE_0138"/>
<feature type="region of interest" description="Disordered" evidence="1">
    <location>
        <begin position="100"/>
        <end position="121"/>
    </location>
</feature>
<dbReference type="STRING" id="722438.F539_00700"/>
<dbReference type="AlphaFoldDB" id="A0A0H3DNB2"/>
<evidence type="ECO:0000256" key="1">
    <source>
        <dbReference type="SAM" id="MobiDB-lite"/>
    </source>
</evidence>
<gene>
    <name evidence="2" type="ordered locus">MPNE_0138</name>
</gene>
<reference evidence="2 3" key="1">
    <citation type="journal article" date="2010" name="Appl. Environ. Microbiol.">
        <title>Targeted chromosomal knockouts in Mycoplasma pneumoniae.</title>
        <authorList>
            <person name="Krishnakumar R."/>
            <person name="Assad-Garcia N."/>
            <person name="Benders G.A."/>
            <person name="Phan Q."/>
            <person name="Montague M.G."/>
            <person name="Glass J.I."/>
        </authorList>
    </citation>
    <scope>NUCLEOTIDE SEQUENCE [LARGE SCALE GENOMIC DNA]</scope>
    <source>
        <strain evidence="3">ATCC 15531 / DSM 22911 / NBRC 14401 / NCTC 10119 / FH</strain>
    </source>
</reference>
<dbReference type="RefSeq" id="WP_010874478.1">
    <property type="nucleotide sequence ID" value="NZ_CP010546.1"/>
</dbReference>
<evidence type="ECO:0000313" key="3">
    <source>
        <dbReference type="Proteomes" id="UP000007756"/>
    </source>
</evidence>
<dbReference type="SMR" id="A0A0H3DNB2"/>
<dbReference type="NCBIfam" id="NF045738">
    <property type="entry name" value="MPN121"/>
    <property type="match status" value="1"/>
</dbReference>
<dbReference type="Proteomes" id="UP000007756">
    <property type="component" value="Chromosome"/>
</dbReference>
<dbReference type="eggNOG" id="ENOG5031Z99">
    <property type="taxonomic scope" value="Bacteria"/>
</dbReference>
<sequence length="121" mass="13321">MSTNKRRTIQIEITEEHFKDLEKALEALKGTQLPFSTTVEQFVELILSNYVATSNKISNLAESGFDVASIQQELEKIGSAAGADDALKSFLDELLKTSQKSFSNTKDGKKNDDDNNSSSKS</sequence>